<keyword evidence="2" id="KW-1185">Reference proteome</keyword>
<organism evidence="1 2">
    <name type="scientific">Caligus rogercresseyi</name>
    <name type="common">Sea louse</name>
    <dbReference type="NCBI Taxonomy" id="217165"/>
    <lineage>
        <taxon>Eukaryota</taxon>
        <taxon>Metazoa</taxon>
        <taxon>Ecdysozoa</taxon>
        <taxon>Arthropoda</taxon>
        <taxon>Crustacea</taxon>
        <taxon>Multicrustacea</taxon>
        <taxon>Hexanauplia</taxon>
        <taxon>Copepoda</taxon>
        <taxon>Siphonostomatoida</taxon>
        <taxon>Caligidae</taxon>
        <taxon>Caligus</taxon>
    </lineage>
</organism>
<reference evidence="2" key="1">
    <citation type="submission" date="2021-01" db="EMBL/GenBank/DDBJ databases">
        <title>Caligus Genome Assembly.</title>
        <authorList>
            <person name="Gallardo-Escarate C."/>
        </authorList>
    </citation>
    <scope>NUCLEOTIDE SEQUENCE [LARGE SCALE GENOMIC DNA]</scope>
</reference>
<dbReference type="GO" id="GO:0010181">
    <property type="term" value="F:FMN binding"/>
    <property type="evidence" value="ECO:0007669"/>
    <property type="project" value="TreeGrafter"/>
</dbReference>
<evidence type="ECO:0000313" key="2">
    <source>
        <dbReference type="Proteomes" id="UP000595437"/>
    </source>
</evidence>
<dbReference type="PANTHER" id="PTHR14359:SF6">
    <property type="entry name" value="PHOSPHOPANTOTHENOYLCYSTEINE DECARBOXYLASE"/>
    <property type="match status" value="1"/>
</dbReference>
<protein>
    <submittedName>
        <fullName evidence="1">Phosphopantothenoylcysteine decarboxylase</fullName>
    </submittedName>
</protein>
<gene>
    <name evidence="1" type="ORF">FKW44_016947</name>
</gene>
<dbReference type="Gene3D" id="3.40.50.1950">
    <property type="entry name" value="Flavin prenyltransferase-like"/>
    <property type="match status" value="1"/>
</dbReference>
<sequence>MNTGMWNHPITAKQVQTLKDWGFIEIPVVEKLLMCNQRGPGAMAEPLTIVNALVQALLSP</sequence>
<evidence type="ECO:0000313" key="1">
    <source>
        <dbReference type="EMBL" id="QQP42327.1"/>
    </source>
</evidence>
<name>A0A7T8K0S6_CALRO</name>
<dbReference type="SUPFAM" id="SSF52507">
    <property type="entry name" value="Homo-oligomeric flavin-containing Cys decarboxylases, HFCD"/>
    <property type="match status" value="1"/>
</dbReference>
<dbReference type="GO" id="GO:0004633">
    <property type="term" value="F:phosphopantothenoylcysteine decarboxylase activity"/>
    <property type="evidence" value="ECO:0007669"/>
    <property type="project" value="TreeGrafter"/>
</dbReference>
<accession>A0A7T8K0S6</accession>
<proteinExistence type="predicted"/>
<dbReference type="EMBL" id="CP045900">
    <property type="protein sequence ID" value="QQP42327.1"/>
    <property type="molecule type" value="Genomic_DNA"/>
</dbReference>
<dbReference type="Proteomes" id="UP000595437">
    <property type="component" value="Chromosome 11"/>
</dbReference>
<dbReference type="GO" id="GO:0015937">
    <property type="term" value="P:coenzyme A biosynthetic process"/>
    <property type="evidence" value="ECO:0007669"/>
    <property type="project" value="TreeGrafter"/>
</dbReference>
<dbReference type="InterPro" id="IPR036551">
    <property type="entry name" value="Flavin_trans-like"/>
</dbReference>
<dbReference type="AlphaFoldDB" id="A0A7T8K0S6"/>
<dbReference type="PANTHER" id="PTHR14359">
    <property type="entry name" value="HOMO-OLIGOMERIC FLAVIN CONTAINING CYS DECARBOXYLASE FAMILY"/>
    <property type="match status" value="1"/>
</dbReference>
<dbReference type="GO" id="GO:0071513">
    <property type="term" value="C:phosphopantothenoylcysteine decarboxylase complex"/>
    <property type="evidence" value="ECO:0007669"/>
    <property type="project" value="TreeGrafter"/>
</dbReference>
<dbReference type="OrthoDB" id="1532798at2759"/>